<evidence type="ECO:0000313" key="3">
    <source>
        <dbReference type="EMBL" id="CAE8648880.1"/>
    </source>
</evidence>
<feature type="region of interest" description="Disordered" evidence="1">
    <location>
        <begin position="41"/>
        <end position="120"/>
    </location>
</feature>
<evidence type="ECO:0000313" key="2">
    <source>
        <dbReference type="EMBL" id="CAE8582789.1"/>
    </source>
</evidence>
<reference evidence="3" key="1">
    <citation type="submission" date="2021-02" db="EMBL/GenBank/DDBJ databases">
        <authorList>
            <person name="Dougan E. K."/>
            <person name="Rhodes N."/>
            <person name="Thang M."/>
            <person name="Chan C."/>
        </authorList>
    </citation>
    <scope>NUCLEOTIDE SEQUENCE</scope>
</reference>
<feature type="compositionally biased region" description="Acidic residues" evidence="1">
    <location>
        <begin position="77"/>
        <end position="86"/>
    </location>
</feature>
<gene>
    <name evidence="2" type="ORF">PGLA1383_LOCUS1779</name>
    <name evidence="3" type="ORF">PGLA2088_LOCUS6955</name>
</gene>
<dbReference type="AlphaFoldDB" id="A0A813ICH2"/>
<evidence type="ECO:0000313" key="5">
    <source>
        <dbReference type="Proteomes" id="UP000654075"/>
    </source>
</evidence>
<evidence type="ECO:0000256" key="1">
    <source>
        <dbReference type="SAM" id="MobiDB-lite"/>
    </source>
</evidence>
<accession>A0A813ICH2</accession>
<dbReference type="Proteomes" id="UP000626109">
    <property type="component" value="Unassembled WGS sequence"/>
</dbReference>
<sequence length="120" mass="12517">MPGPPVQGTMDACTLLLSEALFAESIDELRPAIAKVASVPLRAPAPPPVPSGLADLLGGLQGLFPKNGGPPEWEGGSSDEEDESSEEERGRAKADQHKKKSNSDKNPVLSGKGPLDGFFL</sequence>
<keyword evidence="5" id="KW-1185">Reference proteome</keyword>
<dbReference type="EMBL" id="CAJNNV010000491">
    <property type="protein sequence ID" value="CAE8582789.1"/>
    <property type="molecule type" value="Genomic_DNA"/>
</dbReference>
<organism evidence="3 4">
    <name type="scientific">Polarella glacialis</name>
    <name type="common">Dinoflagellate</name>
    <dbReference type="NCBI Taxonomy" id="89957"/>
    <lineage>
        <taxon>Eukaryota</taxon>
        <taxon>Sar</taxon>
        <taxon>Alveolata</taxon>
        <taxon>Dinophyceae</taxon>
        <taxon>Suessiales</taxon>
        <taxon>Suessiaceae</taxon>
        <taxon>Polarella</taxon>
    </lineage>
</organism>
<comment type="caution">
    <text evidence="3">The sequence shown here is derived from an EMBL/GenBank/DDBJ whole genome shotgun (WGS) entry which is preliminary data.</text>
</comment>
<protein>
    <submittedName>
        <fullName evidence="3">Uncharacterized protein</fullName>
    </submittedName>
</protein>
<dbReference type="Proteomes" id="UP000654075">
    <property type="component" value="Unassembled WGS sequence"/>
</dbReference>
<name>A0A813ICH2_POLGL</name>
<evidence type="ECO:0000313" key="4">
    <source>
        <dbReference type="Proteomes" id="UP000626109"/>
    </source>
</evidence>
<dbReference type="EMBL" id="CAJNNW010007065">
    <property type="protein sequence ID" value="CAE8648880.1"/>
    <property type="molecule type" value="Genomic_DNA"/>
</dbReference>
<proteinExistence type="predicted"/>